<comment type="caution">
    <text evidence="4">The sequence shown here is derived from an EMBL/GenBank/DDBJ whole genome shotgun (WGS) entry which is preliminary data.</text>
</comment>
<reference evidence="4 5" key="1">
    <citation type="journal article" date="2019" name="Antonie Van Leeuwenhoek">
        <title>Description of 'Ca. Methylobacter oryzae' KRF1, a novel species from the environmentally important Methylobacter clade 2.</title>
        <authorList>
            <person name="Khatri K."/>
            <person name="Mohite J.A."/>
            <person name="Pandit P.S."/>
            <person name="Bahulikar R."/>
            <person name="Rahalkar M.C."/>
        </authorList>
    </citation>
    <scope>NUCLEOTIDE SEQUENCE [LARGE SCALE GENOMIC DNA]</scope>
    <source>
        <strain evidence="4 5">KRF1</strain>
    </source>
</reference>
<organism evidence="4 5">
    <name type="scientific">Candidatus Methylobacter oryzae</name>
    <dbReference type="NCBI Taxonomy" id="2497749"/>
    <lineage>
        <taxon>Bacteria</taxon>
        <taxon>Pseudomonadati</taxon>
        <taxon>Pseudomonadota</taxon>
        <taxon>Gammaproteobacteria</taxon>
        <taxon>Methylococcales</taxon>
        <taxon>Methylococcaceae</taxon>
        <taxon>Methylobacter</taxon>
    </lineage>
</organism>
<name>A0ABY3C919_9GAMM</name>
<dbReference type="EMBL" id="RYFG02000106">
    <property type="protein sequence ID" value="TRW92784.1"/>
    <property type="molecule type" value="Genomic_DNA"/>
</dbReference>
<feature type="domain" description="Fumarylacetoacetase-like C-terminal" evidence="3">
    <location>
        <begin position="78"/>
        <end position="280"/>
    </location>
</feature>
<evidence type="ECO:0000313" key="4">
    <source>
        <dbReference type="EMBL" id="TRW92784.1"/>
    </source>
</evidence>
<evidence type="ECO:0000256" key="1">
    <source>
        <dbReference type="ARBA" id="ARBA00010211"/>
    </source>
</evidence>
<evidence type="ECO:0000259" key="3">
    <source>
        <dbReference type="Pfam" id="PF01557"/>
    </source>
</evidence>
<evidence type="ECO:0000256" key="2">
    <source>
        <dbReference type="ARBA" id="ARBA00022723"/>
    </source>
</evidence>
<evidence type="ECO:0000313" key="5">
    <source>
        <dbReference type="Proteomes" id="UP000733744"/>
    </source>
</evidence>
<dbReference type="Pfam" id="PF01557">
    <property type="entry name" value="FAA_hydrolase"/>
    <property type="match status" value="1"/>
</dbReference>
<proteinExistence type="inferred from homology"/>
<dbReference type="Proteomes" id="UP000733744">
    <property type="component" value="Unassembled WGS sequence"/>
</dbReference>
<protein>
    <submittedName>
        <fullName evidence="4">Fumarylacetoacetate hydrolase family protein</fullName>
    </submittedName>
</protein>
<keyword evidence="4" id="KW-0378">Hydrolase</keyword>
<sequence length="294" mass="32376">MKLVTFTHNHETRVGAVVGDFVVDGKNNTRIPAAMLDFLSAGARALEAMQQQIDSGNDRIVLDQVKLHAPVPRPGKYLGISLNYADHIEETGLDKPEYPSFFTKQGTCVIGPGEAIHRPKVSDKLDYEGELAFVIGKRCRHVSADKAHQVIAGFTVANDVSVRDWQFRSPTFTLGKSFDTHGPLGPWIVTSDEIADPHNLDIKTWIDDELRQNSNTRYMIFNCYEMIAYLSQAMTLEPGDVITTGTPGGVGVKMKPRGYMLPGQTARIEIEGVGTLVNLVIEEPDDFGGMSVSR</sequence>
<dbReference type="InterPro" id="IPR036663">
    <property type="entry name" value="Fumarylacetoacetase_C_sf"/>
</dbReference>
<dbReference type="InterPro" id="IPR011234">
    <property type="entry name" value="Fumarylacetoacetase-like_C"/>
</dbReference>
<keyword evidence="5" id="KW-1185">Reference proteome</keyword>
<dbReference type="Gene3D" id="3.90.850.10">
    <property type="entry name" value="Fumarylacetoacetase-like, C-terminal domain"/>
    <property type="match status" value="1"/>
</dbReference>
<dbReference type="RefSeq" id="WP_127029311.1">
    <property type="nucleotide sequence ID" value="NZ_RYFG02000106.1"/>
</dbReference>
<gene>
    <name evidence="4" type="ORF">EKO24_014380</name>
</gene>
<keyword evidence="2" id="KW-0479">Metal-binding</keyword>
<dbReference type="PANTHER" id="PTHR42796:SF4">
    <property type="entry name" value="FUMARYLACETOACETATE HYDROLASE DOMAIN-CONTAINING PROTEIN 2A"/>
    <property type="match status" value="1"/>
</dbReference>
<dbReference type="InterPro" id="IPR051121">
    <property type="entry name" value="FAH"/>
</dbReference>
<dbReference type="PANTHER" id="PTHR42796">
    <property type="entry name" value="FUMARYLACETOACETATE HYDROLASE DOMAIN-CONTAINING PROTEIN 2A-RELATED"/>
    <property type="match status" value="1"/>
</dbReference>
<comment type="similarity">
    <text evidence="1">Belongs to the FAH family.</text>
</comment>
<dbReference type="SUPFAM" id="SSF56529">
    <property type="entry name" value="FAH"/>
    <property type="match status" value="1"/>
</dbReference>
<accession>A0ABY3C919</accession>
<dbReference type="GO" id="GO:0016787">
    <property type="term" value="F:hydrolase activity"/>
    <property type="evidence" value="ECO:0007669"/>
    <property type="project" value="UniProtKB-KW"/>
</dbReference>